<dbReference type="GO" id="GO:0005524">
    <property type="term" value="F:ATP binding"/>
    <property type="evidence" value="ECO:0007669"/>
    <property type="project" value="UniProtKB-KW"/>
</dbReference>
<sequence>MPDVVIFTSPNAGTGAGRQQLPRLVDRLREHHVRSTIVDSVAQLVAAVDGSPNPIVVAAGGDGTLSLACESIGADVPIVPMPMGTENLLAKHFGHRSAADAVLETIRFGREVRLDVGQANGKPFLIMATCGFDAEVVRGMHLTRRGHIHRLSYLRPILRAVRHYSFPGLEIRVDGGPPIHAGWAMVFNLPRYATSLSIEPDAMGDDGQLDLIAFQGRSVLTGLRYLAGITTSRHLNFSDVIRRRGTAFQISASQDVNASGSFSGAGSVSTDGRRKVRVPVQLDGDFAGRLPVTIRTLPGRVRLLVPAEVQNFAR</sequence>
<evidence type="ECO:0000256" key="1">
    <source>
        <dbReference type="ARBA" id="ARBA00022679"/>
    </source>
</evidence>
<dbReference type="KEGG" id="rlc:K227x_21180"/>
<dbReference type="AlphaFoldDB" id="A0A517N9C0"/>
<dbReference type="PANTHER" id="PTHR12358:SF106">
    <property type="entry name" value="LIPID KINASE YEGS"/>
    <property type="match status" value="1"/>
</dbReference>
<organism evidence="6 7">
    <name type="scientific">Rubripirellula lacrimiformis</name>
    <dbReference type="NCBI Taxonomy" id="1930273"/>
    <lineage>
        <taxon>Bacteria</taxon>
        <taxon>Pseudomonadati</taxon>
        <taxon>Planctomycetota</taxon>
        <taxon>Planctomycetia</taxon>
        <taxon>Pirellulales</taxon>
        <taxon>Pirellulaceae</taxon>
        <taxon>Rubripirellula</taxon>
    </lineage>
</organism>
<dbReference type="InterPro" id="IPR050187">
    <property type="entry name" value="Lipid_Phosphate_FormReg"/>
</dbReference>
<keyword evidence="2" id="KW-0547">Nucleotide-binding</keyword>
<accession>A0A517N9C0</accession>
<dbReference type="Pfam" id="PF00781">
    <property type="entry name" value="DAGK_cat"/>
    <property type="match status" value="1"/>
</dbReference>
<evidence type="ECO:0000259" key="5">
    <source>
        <dbReference type="PROSITE" id="PS50146"/>
    </source>
</evidence>
<dbReference type="InterPro" id="IPR017438">
    <property type="entry name" value="ATP-NAD_kinase_N"/>
</dbReference>
<gene>
    <name evidence="6" type="primary">bmrU</name>
    <name evidence="6" type="ORF">K227x_21180</name>
</gene>
<dbReference type="InterPro" id="IPR016064">
    <property type="entry name" value="NAD/diacylglycerol_kinase_sf"/>
</dbReference>
<dbReference type="Gene3D" id="2.60.200.40">
    <property type="match status" value="1"/>
</dbReference>
<proteinExistence type="predicted"/>
<dbReference type="Gene3D" id="3.40.50.10330">
    <property type="entry name" value="Probable inorganic polyphosphate/atp-NAD kinase, domain 1"/>
    <property type="match status" value="1"/>
</dbReference>
<dbReference type="EMBL" id="CP036525">
    <property type="protein sequence ID" value="QDT03733.1"/>
    <property type="molecule type" value="Genomic_DNA"/>
</dbReference>
<dbReference type="GO" id="GO:0005886">
    <property type="term" value="C:plasma membrane"/>
    <property type="evidence" value="ECO:0007669"/>
    <property type="project" value="TreeGrafter"/>
</dbReference>
<dbReference type="SUPFAM" id="SSF111331">
    <property type="entry name" value="NAD kinase/diacylglycerol kinase-like"/>
    <property type="match status" value="1"/>
</dbReference>
<keyword evidence="3 6" id="KW-0418">Kinase</keyword>
<protein>
    <submittedName>
        <fullName evidence="6">Lipid kinase BmrU</fullName>
        <ecNumber evidence="6">2.7.1.-</ecNumber>
    </submittedName>
</protein>
<keyword evidence="1 6" id="KW-0808">Transferase</keyword>
<reference evidence="6 7" key="1">
    <citation type="submission" date="2019-02" db="EMBL/GenBank/DDBJ databases">
        <title>Deep-cultivation of Planctomycetes and their phenomic and genomic characterization uncovers novel biology.</title>
        <authorList>
            <person name="Wiegand S."/>
            <person name="Jogler M."/>
            <person name="Boedeker C."/>
            <person name="Pinto D."/>
            <person name="Vollmers J."/>
            <person name="Rivas-Marin E."/>
            <person name="Kohn T."/>
            <person name="Peeters S.H."/>
            <person name="Heuer A."/>
            <person name="Rast P."/>
            <person name="Oberbeckmann S."/>
            <person name="Bunk B."/>
            <person name="Jeske O."/>
            <person name="Meyerdierks A."/>
            <person name="Storesund J.E."/>
            <person name="Kallscheuer N."/>
            <person name="Luecker S."/>
            <person name="Lage O.M."/>
            <person name="Pohl T."/>
            <person name="Merkel B.J."/>
            <person name="Hornburger P."/>
            <person name="Mueller R.-W."/>
            <person name="Bruemmer F."/>
            <person name="Labrenz M."/>
            <person name="Spormann A.M."/>
            <person name="Op den Camp H."/>
            <person name="Overmann J."/>
            <person name="Amann R."/>
            <person name="Jetten M.S.M."/>
            <person name="Mascher T."/>
            <person name="Medema M.H."/>
            <person name="Devos D.P."/>
            <person name="Kaster A.-K."/>
            <person name="Ovreas L."/>
            <person name="Rohde M."/>
            <person name="Galperin M.Y."/>
            <person name="Jogler C."/>
        </authorList>
    </citation>
    <scope>NUCLEOTIDE SEQUENCE [LARGE SCALE GENOMIC DNA]</scope>
    <source>
        <strain evidence="6 7">K22_7</strain>
    </source>
</reference>
<evidence type="ECO:0000256" key="4">
    <source>
        <dbReference type="ARBA" id="ARBA00022840"/>
    </source>
</evidence>
<feature type="domain" description="DAGKc" evidence="5">
    <location>
        <begin position="1"/>
        <end position="123"/>
    </location>
</feature>
<dbReference type="PROSITE" id="PS50146">
    <property type="entry name" value="DAGK"/>
    <property type="match status" value="1"/>
</dbReference>
<dbReference type="GO" id="GO:0016301">
    <property type="term" value="F:kinase activity"/>
    <property type="evidence" value="ECO:0007669"/>
    <property type="project" value="UniProtKB-KW"/>
</dbReference>
<dbReference type="InterPro" id="IPR001206">
    <property type="entry name" value="Diacylglycerol_kinase_cat_dom"/>
</dbReference>
<evidence type="ECO:0000313" key="6">
    <source>
        <dbReference type="EMBL" id="QDT03733.1"/>
    </source>
</evidence>
<evidence type="ECO:0000313" key="7">
    <source>
        <dbReference type="Proteomes" id="UP000318538"/>
    </source>
</evidence>
<dbReference type="Pfam" id="PF19279">
    <property type="entry name" value="YegS_C"/>
    <property type="match status" value="1"/>
</dbReference>
<evidence type="ECO:0000256" key="3">
    <source>
        <dbReference type="ARBA" id="ARBA00022777"/>
    </source>
</evidence>
<dbReference type="EC" id="2.7.1.-" evidence="6"/>
<name>A0A517N9C0_9BACT</name>
<dbReference type="PANTHER" id="PTHR12358">
    <property type="entry name" value="SPHINGOSINE KINASE"/>
    <property type="match status" value="1"/>
</dbReference>
<evidence type="ECO:0000256" key="2">
    <source>
        <dbReference type="ARBA" id="ARBA00022741"/>
    </source>
</evidence>
<keyword evidence="4" id="KW-0067">ATP-binding</keyword>
<dbReference type="InterPro" id="IPR045540">
    <property type="entry name" value="YegS/DAGK_C"/>
</dbReference>
<dbReference type="Proteomes" id="UP000318538">
    <property type="component" value="Chromosome"/>
</dbReference>
<keyword evidence="7" id="KW-1185">Reference proteome</keyword>